<evidence type="ECO:0000313" key="1">
    <source>
        <dbReference type="EMBL" id="ADO04705.1"/>
    </source>
</evidence>
<name>A0AB32XA41_HELPC</name>
<dbReference type="EMBL" id="CP002076">
    <property type="protein sequence ID" value="ADO04705.1"/>
    <property type="molecule type" value="Genomic_DNA"/>
</dbReference>
<organism evidence="1 2">
    <name type="scientific">Helicobacter pylori (strain Cuz20)</name>
    <dbReference type="NCBI Taxonomy" id="765964"/>
    <lineage>
        <taxon>Bacteria</taxon>
        <taxon>Pseudomonadati</taxon>
        <taxon>Campylobacterota</taxon>
        <taxon>Epsilonproteobacteria</taxon>
        <taxon>Campylobacterales</taxon>
        <taxon>Helicobacteraceae</taxon>
        <taxon>Helicobacter</taxon>
    </lineage>
</organism>
<dbReference type="AlphaFoldDB" id="A0AB32XA41"/>
<protein>
    <submittedName>
        <fullName evidence="1">Uncharacterized protein</fullName>
    </submittedName>
</protein>
<gene>
    <name evidence="1" type="ordered locus">HPCU_07845</name>
</gene>
<sequence>MVEAIKKRQRELAHIEANKSKNSHKMMIPLINRPNARQKKVAENLILK</sequence>
<accession>A0AB32XA41</accession>
<dbReference type="KEGG" id="hpu:HPCU_07845"/>
<reference evidence="2" key="1">
    <citation type="submission" date="2010-06" db="EMBL/GenBank/DDBJ databases">
        <title>Complete genome sequence of Helicobacter pylori strain Cuz20.</title>
        <authorList>
            <person name="Kersulyte D."/>
            <person name="Herrera P."/>
            <person name="Gilman R.H."/>
            <person name="Berg D.E."/>
        </authorList>
    </citation>
    <scope>NUCLEOTIDE SEQUENCE [LARGE SCALE GENOMIC DNA]</scope>
    <source>
        <strain evidence="2">Cuz20</strain>
    </source>
</reference>
<dbReference type="Proteomes" id="UP000006864">
    <property type="component" value="Chromosome"/>
</dbReference>
<proteinExistence type="predicted"/>
<evidence type="ECO:0000313" key="2">
    <source>
        <dbReference type="Proteomes" id="UP000006864"/>
    </source>
</evidence>